<gene>
    <name evidence="2" type="ORF">A0O31_00885</name>
</gene>
<evidence type="ECO:0000313" key="2">
    <source>
        <dbReference type="EMBL" id="APD09054.1"/>
    </source>
</evidence>
<dbReference type="OrthoDB" id="3727201at2"/>
<dbReference type="InterPro" id="IPR053141">
    <property type="entry name" value="Mycobact_SerProt_Inhib_Rv3364c"/>
</dbReference>
<dbReference type="PANTHER" id="PTHR36222">
    <property type="entry name" value="SERINE PROTEASE INHIBITOR RV3364C"/>
    <property type="match status" value="1"/>
</dbReference>
<dbReference type="STRING" id="56956.A0O31_00885"/>
<dbReference type="PANTHER" id="PTHR36222:SF1">
    <property type="entry name" value="SERINE PROTEASE INHIBITOR RV3364C"/>
    <property type="match status" value="1"/>
</dbReference>
<evidence type="ECO:0000313" key="3">
    <source>
        <dbReference type="Proteomes" id="UP000182993"/>
    </source>
</evidence>
<accession>A0A1J0LRW1</accession>
<protein>
    <submittedName>
        <fullName evidence="2">Roadblock/LC7 domain protein</fullName>
    </submittedName>
</protein>
<reference evidence="3" key="1">
    <citation type="submission" date="2016-06" db="EMBL/GenBank/DDBJ databases">
        <title>Whole genome sequencing of Thermus brockianus strain GE-1.</title>
        <authorList>
            <person name="Schaefers C."/>
            <person name="Blank S."/>
            <person name="Wiebusch S."/>
            <person name="Elleuche S."/>
            <person name="Antranikian G."/>
        </authorList>
    </citation>
    <scope>NUCLEOTIDE SEQUENCE [LARGE SCALE GENOMIC DNA]</scope>
    <source>
        <strain evidence="3">GE-1</strain>
    </source>
</reference>
<dbReference type="AlphaFoldDB" id="A0A1J0LRW1"/>
<dbReference type="Gene3D" id="3.30.450.30">
    <property type="entry name" value="Dynein light chain 2a, cytoplasmic"/>
    <property type="match status" value="1"/>
</dbReference>
<dbReference type="SUPFAM" id="SSF103196">
    <property type="entry name" value="Roadblock/LC7 domain"/>
    <property type="match status" value="1"/>
</dbReference>
<proteinExistence type="predicted"/>
<organism evidence="2 3">
    <name type="scientific">Thermus brockianus</name>
    <dbReference type="NCBI Taxonomy" id="56956"/>
    <lineage>
        <taxon>Bacteria</taxon>
        <taxon>Thermotogati</taxon>
        <taxon>Deinococcota</taxon>
        <taxon>Deinococci</taxon>
        <taxon>Thermales</taxon>
        <taxon>Thermaceae</taxon>
        <taxon>Thermus</taxon>
    </lineage>
</organism>
<dbReference type="Pfam" id="PF03259">
    <property type="entry name" value="Robl_LC7"/>
    <property type="match status" value="1"/>
</dbReference>
<sequence length="120" mass="12852">MTRQEEIQTLIRSLRQAVPEVSGVMVASADGLPMVHDFPEGEAARIAAMAATSLGLGKRIATTLRLGEFQETVIRGQNGYFVVYEAGEKGVLALALPTGANLGLVHLEAREAARHLKDLL</sequence>
<dbReference type="Proteomes" id="UP000182993">
    <property type="component" value="Chromosome"/>
</dbReference>
<dbReference type="SMART" id="SM00960">
    <property type="entry name" value="Robl_LC7"/>
    <property type="match status" value="1"/>
</dbReference>
<evidence type="ECO:0000259" key="1">
    <source>
        <dbReference type="SMART" id="SM00960"/>
    </source>
</evidence>
<dbReference type="InterPro" id="IPR004942">
    <property type="entry name" value="Roadblock/LAMTOR2_dom"/>
</dbReference>
<dbReference type="EMBL" id="CP016312">
    <property type="protein sequence ID" value="APD09054.1"/>
    <property type="molecule type" value="Genomic_DNA"/>
</dbReference>
<name>A0A1J0LRW1_THEBO</name>
<dbReference type="RefSeq" id="WP_039455234.1">
    <property type="nucleotide sequence ID" value="NZ_CP016312.1"/>
</dbReference>
<feature type="domain" description="Roadblock/LAMTOR2" evidence="1">
    <location>
        <begin position="8"/>
        <end position="96"/>
    </location>
</feature>
<dbReference type="KEGG" id="tbc:A0O31_00885"/>